<dbReference type="KEGG" id="tva:4762733"/>
<evidence type="ECO:0000313" key="14">
    <source>
        <dbReference type="Proteomes" id="UP000001542"/>
    </source>
</evidence>
<name>A2ER42_TRIV3</name>
<dbReference type="SMART" id="SM00220">
    <property type="entry name" value="S_TKc"/>
    <property type="match status" value="1"/>
</dbReference>
<dbReference type="eggNOG" id="KOG0574">
    <property type="taxonomic scope" value="Eukaryota"/>
</dbReference>
<dbReference type="Proteomes" id="UP000001542">
    <property type="component" value="Unassembled WGS sequence"/>
</dbReference>
<dbReference type="OMA" id="HSANERY"/>
<dbReference type="SMR" id="A2ER42"/>
<evidence type="ECO:0000256" key="10">
    <source>
        <dbReference type="PROSITE-ProRule" id="PRU10141"/>
    </source>
</evidence>
<comment type="catalytic activity">
    <reaction evidence="9">
        <text>L-seryl-[protein] + ATP = O-phospho-L-seryl-[protein] + ADP + H(+)</text>
        <dbReference type="Rhea" id="RHEA:17989"/>
        <dbReference type="Rhea" id="RHEA-COMP:9863"/>
        <dbReference type="Rhea" id="RHEA-COMP:11604"/>
        <dbReference type="ChEBI" id="CHEBI:15378"/>
        <dbReference type="ChEBI" id="CHEBI:29999"/>
        <dbReference type="ChEBI" id="CHEBI:30616"/>
        <dbReference type="ChEBI" id="CHEBI:83421"/>
        <dbReference type="ChEBI" id="CHEBI:456216"/>
        <dbReference type="EC" id="2.7.11.1"/>
    </reaction>
</comment>
<evidence type="ECO:0000256" key="4">
    <source>
        <dbReference type="ARBA" id="ARBA00022679"/>
    </source>
</evidence>
<dbReference type="InterPro" id="IPR017441">
    <property type="entry name" value="Protein_kinase_ATP_BS"/>
</dbReference>
<dbReference type="EC" id="2.7.11.1" evidence="2"/>
<dbReference type="FunFam" id="1.10.510.10:FF:001091">
    <property type="entry name" value="STE family protein kinase"/>
    <property type="match status" value="1"/>
</dbReference>
<proteinExistence type="inferred from homology"/>
<keyword evidence="7 10" id="KW-0067">ATP-binding</keyword>
<dbReference type="GO" id="GO:0043408">
    <property type="term" value="P:regulation of MAPK cascade"/>
    <property type="evidence" value="ECO:0000318"/>
    <property type="project" value="GO_Central"/>
</dbReference>
<keyword evidence="4" id="KW-0808">Transferase</keyword>
<dbReference type="InterPro" id="IPR008271">
    <property type="entry name" value="Ser/Thr_kinase_AS"/>
</dbReference>
<keyword evidence="14" id="KW-1185">Reference proteome</keyword>
<dbReference type="SUPFAM" id="SSF56112">
    <property type="entry name" value="Protein kinase-like (PK-like)"/>
    <property type="match status" value="1"/>
</dbReference>
<dbReference type="CDD" id="cd05122">
    <property type="entry name" value="PKc_STE"/>
    <property type="match status" value="1"/>
</dbReference>
<dbReference type="PROSITE" id="PS50011">
    <property type="entry name" value="PROTEIN_KINASE_DOM"/>
    <property type="match status" value="1"/>
</dbReference>
<dbReference type="OrthoDB" id="8693905at2759"/>
<dbReference type="InterPro" id="IPR050629">
    <property type="entry name" value="STE20/SPS1-PAK"/>
</dbReference>
<dbReference type="PANTHER" id="PTHR48012">
    <property type="entry name" value="STERILE20-LIKE KINASE, ISOFORM B-RELATED"/>
    <property type="match status" value="1"/>
</dbReference>
<dbReference type="EMBL" id="DS113463">
    <property type="protein sequence ID" value="EAY04861.1"/>
    <property type="molecule type" value="Genomic_DNA"/>
</dbReference>
<feature type="domain" description="Protein kinase" evidence="12">
    <location>
        <begin position="33"/>
        <end position="289"/>
    </location>
</feature>
<evidence type="ECO:0000256" key="6">
    <source>
        <dbReference type="ARBA" id="ARBA00022777"/>
    </source>
</evidence>
<reference evidence="13" key="1">
    <citation type="submission" date="2006-10" db="EMBL/GenBank/DDBJ databases">
        <authorList>
            <person name="Amadeo P."/>
            <person name="Zhao Q."/>
            <person name="Wortman J."/>
            <person name="Fraser-Liggett C."/>
            <person name="Carlton J."/>
        </authorList>
    </citation>
    <scope>NUCLEOTIDE SEQUENCE</scope>
    <source>
        <strain evidence="13">G3</strain>
    </source>
</reference>
<comment type="catalytic activity">
    <reaction evidence="8">
        <text>L-threonyl-[protein] + ATP = O-phospho-L-threonyl-[protein] + ADP + H(+)</text>
        <dbReference type="Rhea" id="RHEA:46608"/>
        <dbReference type="Rhea" id="RHEA-COMP:11060"/>
        <dbReference type="Rhea" id="RHEA-COMP:11605"/>
        <dbReference type="ChEBI" id="CHEBI:15378"/>
        <dbReference type="ChEBI" id="CHEBI:30013"/>
        <dbReference type="ChEBI" id="CHEBI:30616"/>
        <dbReference type="ChEBI" id="CHEBI:61977"/>
        <dbReference type="ChEBI" id="CHEBI:456216"/>
        <dbReference type="EC" id="2.7.11.1"/>
    </reaction>
</comment>
<evidence type="ECO:0000256" key="5">
    <source>
        <dbReference type="ARBA" id="ARBA00022741"/>
    </source>
</evidence>
<gene>
    <name evidence="13" type="ORF">TVAG_287750</name>
</gene>
<dbReference type="GO" id="GO:0005524">
    <property type="term" value="F:ATP binding"/>
    <property type="evidence" value="ECO:0007669"/>
    <property type="project" value="UniProtKB-UniRule"/>
</dbReference>
<feature type="binding site" evidence="10">
    <location>
        <position position="62"/>
    </location>
    <ligand>
        <name>ATP</name>
        <dbReference type="ChEBI" id="CHEBI:30616"/>
    </ligand>
</feature>
<evidence type="ECO:0000256" key="3">
    <source>
        <dbReference type="ARBA" id="ARBA00022527"/>
    </source>
</evidence>
<evidence type="ECO:0000256" key="8">
    <source>
        <dbReference type="ARBA" id="ARBA00047899"/>
    </source>
</evidence>
<evidence type="ECO:0000256" key="9">
    <source>
        <dbReference type="ARBA" id="ARBA00048679"/>
    </source>
</evidence>
<reference evidence="13" key="2">
    <citation type="journal article" date="2007" name="Science">
        <title>Draft genome sequence of the sexually transmitted pathogen Trichomonas vaginalis.</title>
        <authorList>
            <person name="Carlton J.M."/>
            <person name="Hirt R.P."/>
            <person name="Silva J.C."/>
            <person name="Delcher A.L."/>
            <person name="Schatz M."/>
            <person name="Zhao Q."/>
            <person name="Wortman J.R."/>
            <person name="Bidwell S.L."/>
            <person name="Alsmark U.C.M."/>
            <person name="Besteiro S."/>
            <person name="Sicheritz-Ponten T."/>
            <person name="Noel C.J."/>
            <person name="Dacks J.B."/>
            <person name="Foster P.G."/>
            <person name="Simillion C."/>
            <person name="Van de Peer Y."/>
            <person name="Miranda-Saavedra D."/>
            <person name="Barton G.J."/>
            <person name="Westrop G.D."/>
            <person name="Mueller S."/>
            <person name="Dessi D."/>
            <person name="Fiori P.L."/>
            <person name="Ren Q."/>
            <person name="Paulsen I."/>
            <person name="Zhang H."/>
            <person name="Bastida-Corcuera F.D."/>
            <person name="Simoes-Barbosa A."/>
            <person name="Brown M.T."/>
            <person name="Hayes R.D."/>
            <person name="Mukherjee M."/>
            <person name="Okumura C.Y."/>
            <person name="Schneider R."/>
            <person name="Smith A.J."/>
            <person name="Vanacova S."/>
            <person name="Villalvazo M."/>
            <person name="Haas B.J."/>
            <person name="Pertea M."/>
            <person name="Feldblyum T.V."/>
            <person name="Utterback T.R."/>
            <person name="Shu C.L."/>
            <person name="Osoegawa K."/>
            <person name="de Jong P.J."/>
            <person name="Hrdy I."/>
            <person name="Horvathova L."/>
            <person name="Zubacova Z."/>
            <person name="Dolezal P."/>
            <person name="Malik S.B."/>
            <person name="Logsdon J.M. Jr."/>
            <person name="Henze K."/>
            <person name="Gupta A."/>
            <person name="Wang C.C."/>
            <person name="Dunne R.L."/>
            <person name="Upcroft J.A."/>
            <person name="Upcroft P."/>
            <person name="White O."/>
            <person name="Salzberg S.L."/>
            <person name="Tang P."/>
            <person name="Chiu C.-H."/>
            <person name="Lee Y.-S."/>
            <person name="Embley T.M."/>
            <person name="Coombs G.H."/>
            <person name="Mottram J.C."/>
            <person name="Tachezy J."/>
            <person name="Fraser-Liggett C.M."/>
            <person name="Johnson P.J."/>
        </authorList>
    </citation>
    <scope>NUCLEOTIDE SEQUENCE [LARGE SCALE GENOMIC DNA]</scope>
    <source>
        <strain evidence="13">G3</strain>
    </source>
</reference>
<evidence type="ECO:0000256" key="7">
    <source>
        <dbReference type="ARBA" id="ARBA00022840"/>
    </source>
</evidence>
<comment type="similarity">
    <text evidence="1">Belongs to the protein kinase superfamily. STE Ser/Thr protein kinase family. STE20 subfamily.</text>
</comment>
<dbReference type="PROSITE" id="PS00107">
    <property type="entry name" value="PROTEIN_KINASE_ATP"/>
    <property type="match status" value="1"/>
</dbReference>
<organism evidence="13 14">
    <name type="scientific">Trichomonas vaginalis (strain ATCC PRA-98 / G3)</name>
    <dbReference type="NCBI Taxonomy" id="412133"/>
    <lineage>
        <taxon>Eukaryota</taxon>
        <taxon>Metamonada</taxon>
        <taxon>Parabasalia</taxon>
        <taxon>Trichomonadida</taxon>
        <taxon>Trichomonadidae</taxon>
        <taxon>Trichomonas</taxon>
    </lineage>
</organism>
<dbReference type="InterPro" id="IPR000719">
    <property type="entry name" value="Prot_kinase_dom"/>
</dbReference>
<dbReference type="VEuPathDB" id="TrichDB:TVAG_287750"/>
<evidence type="ECO:0000256" key="1">
    <source>
        <dbReference type="ARBA" id="ARBA00008874"/>
    </source>
</evidence>
<evidence type="ECO:0000313" key="13">
    <source>
        <dbReference type="EMBL" id="EAY04861.1"/>
    </source>
</evidence>
<evidence type="ECO:0000256" key="2">
    <source>
        <dbReference type="ARBA" id="ARBA00012513"/>
    </source>
</evidence>
<evidence type="ECO:0000259" key="12">
    <source>
        <dbReference type="PROSITE" id="PS50011"/>
    </source>
</evidence>
<accession>A2ER42</accession>
<dbReference type="Gene3D" id="1.10.510.10">
    <property type="entry name" value="Transferase(Phosphotransferase) domain 1"/>
    <property type="match status" value="1"/>
</dbReference>
<keyword evidence="3 11" id="KW-0723">Serine/threonine-protein kinase</keyword>
<dbReference type="PROSITE" id="PS00108">
    <property type="entry name" value="PROTEIN_KINASE_ST"/>
    <property type="match status" value="1"/>
</dbReference>
<dbReference type="InterPro" id="IPR011009">
    <property type="entry name" value="Kinase-like_dom_sf"/>
</dbReference>
<dbReference type="InParanoid" id="A2ER42"/>
<dbReference type="RefSeq" id="XP_001317084.1">
    <property type="nucleotide sequence ID" value="XM_001317049.1"/>
</dbReference>
<dbReference type="GO" id="GO:0035556">
    <property type="term" value="P:intracellular signal transduction"/>
    <property type="evidence" value="ECO:0000318"/>
    <property type="project" value="GO_Central"/>
</dbReference>
<dbReference type="VEuPathDB" id="TrichDB:TVAGG3_0784530"/>
<keyword evidence="6 13" id="KW-0418">Kinase</keyword>
<dbReference type="Pfam" id="PF00069">
    <property type="entry name" value="Pkinase"/>
    <property type="match status" value="1"/>
</dbReference>
<evidence type="ECO:0000256" key="11">
    <source>
        <dbReference type="RuleBase" id="RU000304"/>
    </source>
</evidence>
<dbReference type="PANTHER" id="PTHR48012:SF10">
    <property type="entry name" value="FI20177P1"/>
    <property type="match status" value="1"/>
</dbReference>
<dbReference type="AlphaFoldDB" id="A2ER42"/>
<protein>
    <recommendedName>
        <fullName evidence="2">non-specific serine/threonine protein kinase</fullName>
        <ecNumber evidence="2">2.7.11.1</ecNumber>
    </recommendedName>
</protein>
<dbReference type="GO" id="GO:0004674">
    <property type="term" value="F:protein serine/threonine kinase activity"/>
    <property type="evidence" value="ECO:0007669"/>
    <property type="project" value="UniProtKB-KW"/>
</dbReference>
<sequence length="339" mass="38440">MRRRRLSQTSSLQQLCEDMNWELDPLARTEDIFEIVEEIGKGGFGSVYKVRHRQSGLCLAGKTINPDVLTGSASESIVREIELIKKITTAYTIQFYGNIIYNDEPMLLMEYCDRGSLRDILDFRGETLTEQQAAFVIADLLTAVHILHTKYKILHRDIKAGNILLNSSGQIKVTDFGLSTEFSNGKFNTFTPMGTPYWMAPEVINGKPYSFPADVWSIAATAIELIEGGPPYYELEPTKAMLKIARSGFPGFRNPKAMSKEFKDFISHTMSRDPNNRCTIPQLLEHPWIQQITKLDRTITLAPIVDTVVDRKQLKEVVGSQETPWRSFHLKSTNVEKDS</sequence>
<keyword evidence="5 10" id="KW-0547">Nucleotide-binding</keyword>
<dbReference type="STRING" id="5722.A2ER42"/>